<dbReference type="Pfam" id="PF17921">
    <property type="entry name" value="Integrase_H2C2"/>
    <property type="match status" value="1"/>
</dbReference>
<keyword evidence="6" id="KW-1185">Reference proteome</keyword>
<feature type="domain" description="Reverse transcriptase" evidence="3">
    <location>
        <begin position="62"/>
        <end position="242"/>
    </location>
</feature>
<dbReference type="Gene3D" id="3.10.20.370">
    <property type="match status" value="1"/>
</dbReference>
<feature type="compositionally biased region" description="Polar residues" evidence="2">
    <location>
        <begin position="583"/>
        <end position="603"/>
    </location>
</feature>
<sequence length="1067" mass="123446">MKLREFLNKYQDLFSKSESDLGRTNLVEHTIDTGDSKPIKVAPYRIPLAKRLAAEKEIKNMSERGIIEPSTGPWSSPILMVTKPDGSIRFCCDYRKLNSVTKKDSQPLPRIDDTLDALSGSKWFSTLDLKSGFWQVGVAEKDREKTAFSIHGSGLWQWKVMPFGLCNSPATFERLMEKVLARLTWRKCLLFIDDIIVYSKSFDEQIQNLEEVFQRLQEAKLKLNPHKCVLLQKQVSFLGHVISENGVSTDPKKIQDVIEWPTPRTVKEVRSFLGLCSYYRKFVLNFSTIAKPLTKLTEKNENFRWTNECEIAFQKLKQALVSAPILAYPQSEGKFILDTDASNLGMGAVLSQIQGNQEKVICYFSKSERHYCVTRKELLAIVAAIKQFHHYLYGRNFLVRSDHGALRWLFNFKKPEGQMARWLEQLATYDFTIEHRAGRIHNNADALSRRPCENECKYCEKVELKYENVRSENSQEKLPEVGHTSKNFTGTSNVDMNEISEGTISDDNSESREDREVDGRNSSEKGGDSPFTTVPFCELCPLEEQSCDCQVRNTISSRNSHQNTTQSSENETRSRNSQDSRNMRSSSLGDDSSMLESQSVRARSTNISVSTLRSGKERNVETEINLSTMNKEFLVRLQRNDSVLGKLMKWKEQNVKPSWSDVAQFSVEMKFYWNRIDSLVVQNGVLYRKFESLDGQTHELHIVLPKELRSLVLKELHDNPTGGHLGIKKTIYKVKKRFFWYGLSRFVEKWCSKCDVCSARKLPVRKPKYSMRQYHVGAPLERIGMDIIGPLPKTKKGNKYILVMCDYFTKWIEAVPMKNQEAVTVARKFVKHFVTKHGVPLQVHTDQGSNFESLIFKEMCKILGTEKTRTTTFRPQSDGLVERANRTIQNMLSSYVNTNQRDWDEFLSLVTMAYNSSIHATTGFSPSKLMYGREITLPIDLVFGKPVREELNYDTLFASELDEKLEQIHELARKRIKYASDVQKRHYDHKVHENSYKERDLVWYFDPLYKQGKNKKLSKPWKGPFVVIKKINDVIYKIQLNQKAKPKIVHHDRLKLYMGDQKCNWYQ</sequence>
<accession>A0AA89C9G8</accession>
<dbReference type="Pfam" id="PF17919">
    <property type="entry name" value="RT_RNaseH_2"/>
    <property type="match status" value="1"/>
</dbReference>
<dbReference type="EMBL" id="VSWD01000002">
    <property type="protein sequence ID" value="KAK3106830.1"/>
    <property type="molecule type" value="Genomic_DNA"/>
</dbReference>
<dbReference type="GO" id="GO:0015074">
    <property type="term" value="P:DNA integration"/>
    <property type="evidence" value="ECO:0007669"/>
    <property type="project" value="InterPro"/>
</dbReference>
<feature type="compositionally biased region" description="Basic and acidic residues" evidence="2">
    <location>
        <begin position="570"/>
        <end position="582"/>
    </location>
</feature>
<dbReference type="InterPro" id="IPR000477">
    <property type="entry name" value="RT_dom"/>
</dbReference>
<dbReference type="Pfam" id="PF22938">
    <property type="entry name" value="Integrase_p58_C"/>
    <property type="match status" value="1"/>
</dbReference>
<dbReference type="Gene3D" id="3.30.70.270">
    <property type="match status" value="2"/>
</dbReference>
<evidence type="ECO:0000256" key="1">
    <source>
        <dbReference type="ARBA" id="ARBA00023268"/>
    </source>
</evidence>
<dbReference type="InterPro" id="IPR043128">
    <property type="entry name" value="Rev_trsase/Diguanyl_cyclase"/>
</dbReference>
<dbReference type="InterPro" id="IPR001584">
    <property type="entry name" value="Integrase_cat-core"/>
</dbReference>
<dbReference type="Pfam" id="PF00665">
    <property type="entry name" value="rve"/>
    <property type="match status" value="1"/>
</dbReference>
<dbReference type="PROSITE" id="PS50994">
    <property type="entry name" value="INTEGRASE"/>
    <property type="match status" value="1"/>
</dbReference>
<dbReference type="Gene3D" id="3.10.10.10">
    <property type="entry name" value="HIV Type 1 Reverse Transcriptase, subunit A, domain 1"/>
    <property type="match status" value="1"/>
</dbReference>
<gene>
    <name evidence="5" type="ORF">FSP39_000819</name>
</gene>
<protein>
    <submittedName>
        <fullName evidence="5">Uncharacterized protein</fullName>
    </submittedName>
</protein>
<organism evidence="5 6">
    <name type="scientific">Pinctada imbricata</name>
    <name type="common">Atlantic pearl-oyster</name>
    <name type="synonym">Pinctada martensii</name>
    <dbReference type="NCBI Taxonomy" id="66713"/>
    <lineage>
        <taxon>Eukaryota</taxon>
        <taxon>Metazoa</taxon>
        <taxon>Spiralia</taxon>
        <taxon>Lophotrochozoa</taxon>
        <taxon>Mollusca</taxon>
        <taxon>Bivalvia</taxon>
        <taxon>Autobranchia</taxon>
        <taxon>Pteriomorphia</taxon>
        <taxon>Pterioida</taxon>
        <taxon>Pterioidea</taxon>
        <taxon>Pteriidae</taxon>
        <taxon>Pinctada</taxon>
    </lineage>
</organism>
<dbReference type="InterPro" id="IPR041588">
    <property type="entry name" value="Integrase_H2C2"/>
</dbReference>
<dbReference type="CDD" id="cd01647">
    <property type="entry name" value="RT_LTR"/>
    <property type="match status" value="1"/>
</dbReference>
<feature type="compositionally biased region" description="Polar residues" evidence="2">
    <location>
        <begin position="484"/>
        <end position="506"/>
    </location>
</feature>
<dbReference type="SUPFAM" id="SSF56672">
    <property type="entry name" value="DNA/RNA polymerases"/>
    <property type="match status" value="1"/>
</dbReference>
<dbReference type="Gene3D" id="1.10.340.70">
    <property type="match status" value="1"/>
</dbReference>
<dbReference type="PANTHER" id="PTHR37984">
    <property type="entry name" value="PROTEIN CBG26694"/>
    <property type="match status" value="1"/>
</dbReference>
<dbReference type="PROSITE" id="PS50878">
    <property type="entry name" value="RT_POL"/>
    <property type="match status" value="1"/>
</dbReference>
<feature type="region of interest" description="Disordered" evidence="2">
    <location>
        <begin position="557"/>
        <end position="603"/>
    </location>
</feature>
<dbReference type="InterPro" id="IPR054465">
    <property type="entry name" value="Integrase_p58-like_C"/>
</dbReference>
<dbReference type="Gene3D" id="3.30.420.10">
    <property type="entry name" value="Ribonuclease H-like superfamily/Ribonuclease H"/>
    <property type="match status" value="1"/>
</dbReference>
<name>A0AA89C9G8_PINIB</name>
<evidence type="ECO:0000313" key="6">
    <source>
        <dbReference type="Proteomes" id="UP001186944"/>
    </source>
</evidence>
<dbReference type="SUPFAM" id="SSF53098">
    <property type="entry name" value="Ribonuclease H-like"/>
    <property type="match status" value="1"/>
</dbReference>
<evidence type="ECO:0000256" key="2">
    <source>
        <dbReference type="SAM" id="MobiDB-lite"/>
    </source>
</evidence>
<feature type="region of interest" description="Disordered" evidence="2">
    <location>
        <begin position="470"/>
        <end position="530"/>
    </location>
</feature>
<dbReference type="AlphaFoldDB" id="A0AA89C9G8"/>
<evidence type="ECO:0000313" key="5">
    <source>
        <dbReference type="EMBL" id="KAK3106830.1"/>
    </source>
</evidence>
<dbReference type="InterPro" id="IPR041577">
    <property type="entry name" value="RT_RNaseH_2"/>
</dbReference>
<feature type="compositionally biased region" description="Basic and acidic residues" evidence="2">
    <location>
        <begin position="509"/>
        <end position="527"/>
    </location>
</feature>
<keyword evidence="1" id="KW-0511">Multifunctional enzyme</keyword>
<dbReference type="FunFam" id="3.10.20.370:FF:000001">
    <property type="entry name" value="Retrovirus-related Pol polyprotein from transposon 17.6-like protein"/>
    <property type="match status" value="1"/>
</dbReference>
<reference evidence="5" key="1">
    <citation type="submission" date="2019-08" db="EMBL/GenBank/DDBJ databases">
        <title>The improved chromosome-level genome for the pearl oyster Pinctada fucata martensii using PacBio sequencing and Hi-C.</title>
        <authorList>
            <person name="Zheng Z."/>
        </authorList>
    </citation>
    <scope>NUCLEOTIDE SEQUENCE</scope>
    <source>
        <strain evidence="5">ZZ-2019</strain>
        <tissue evidence="5">Adductor muscle</tissue>
    </source>
</reference>
<dbReference type="InterPro" id="IPR043502">
    <property type="entry name" value="DNA/RNA_pol_sf"/>
</dbReference>
<feature type="compositionally biased region" description="Polar residues" evidence="2">
    <location>
        <begin position="557"/>
        <end position="569"/>
    </location>
</feature>
<comment type="caution">
    <text evidence="5">The sequence shown here is derived from an EMBL/GenBank/DDBJ whole genome shotgun (WGS) entry which is preliminary data.</text>
</comment>
<evidence type="ECO:0000259" key="3">
    <source>
        <dbReference type="PROSITE" id="PS50878"/>
    </source>
</evidence>
<dbReference type="InterPro" id="IPR036397">
    <property type="entry name" value="RNaseH_sf"/>
</dbReference>
<dbReference type="CDD" id="cd09274">
    <property type="entry name" value="RNase_HI_RT_Ty3"/>
    <property type="match status" value="1"/>
</dbReference>
<dbReference type="FunFam" id="3.30.420.10:FF:000032">
    <property type="entry name" value="Retrovirus-related Pol polyprotein from transposon 297-like Protein"/>
    <property type="match status" value="1"/>
</dbReference>
<dbReference type="InterPro" id="IPR012337">
    <property type="entry name" value="RNaseH-like_sf"/>
</dbReference>
<dbReference type="GO" id="GO:0003676">
    <property type="term" value="F:nucleic acid binding"/>
    <property type="evidence" value="ECO:0007669"/>
    <property type="project" value="InterPro"/>
</dbReference>
<feature type="domain" description="Integrase catalytic" evidence="4">
    <location>
        <begin position="775"/>
        <end position="934"/>
    </location>
</feature>
<evidence type="ECO:0000259" key="4">
    <source>
        <dbReference type="PROSITE" id="PS50994"/>
    </source>
</evidence>
<dbReference type="PANTHER" id="PTHR37984:SF5">
    <property type="entry name" value="PROTEIN NYNRIN-LIKE"/>
    <property type="match status" value="1"/>
</dbReference>
<dbReference type="GO" id="GO:0003824">
    <property type="term" value="F:catalytic activity"/>
    <property type="evidence" value="ECO:0007669"/>
    <property type="project" value="UniProtKB-KW"/>
</dbReference>
<proteinExistence type="predicted"/>
<dbReference type="Proteomes" id="UP001186944">
    <property type="component" value="Unassembled WGS sequence"/>
</dbReference>
<dbReference type="FunFam" id="1.10.340.70:FF:000001">
    <property type="entry name" value="Retrovirus-related Pol polyprotein from transposon gypsy-like Protein"/>
    <property type="match status" value="1"/>
</dbReference>
<dbReference type="FunFam" id="3.30.70.270:FF:000041">
    <property type="entry name" value="Uncharacterized protein"/>
    <property type="match status" value="1"/>
</dbReference>
<feature type="compositionally biased region" description="Basic and acidic residues" evidence="2">
    <location>
        <begin position="470"/>
        <end position="480"/>
    </location>
</feature>
<dbReference type="InterPro" id="IPR050951">
    <property type="entry name" value="Retrovirus_Pol_polyprotein"/>
</dbReference>
<dbReference type="Pfam" id="PF00078">
    <property type="entry name" value="RVT_1"/>
    <property type="match status" value="1"/>
</dbReference>